<comment type="caution">
    <text evidence="1">The sequence shown here is derived from an EMBL/GenBank/DDBJ whole genome shotgun (WGS) entry which is preliminary data.</text>
</comment>
<dbReference type="Pfam" id="PF10013">
    <property type="entry name" value="DUF2256"/>
    <property type="match status" value="1"/>
</dbReference>
<dbReference type="InterPro" id="IPR017136">
    <property type="entry name" value="UCP037205"/>
</dbReference>
<organism evidence="1 2">
    <name type="scientific">SAR86 cluster bacterium</name>
    <dbReference type="NCBI Taxonomy" id="2030880"/>
    <lineage>
        <taxon>Bacteria</taxon>
        <taxon>Pseudomonadati</taxon>
        <taxon>Pseudomonadota</taxon>
        <taxon>Gammaproteobacteria</taxon>
        <taxon>SAR86 cluster</taxon>
    </lineage>
</organism>
<name>A0A520MRN7_9GAMM</name>
<dbReference type="PIRSF" id="PIRSF037205">
    <property type="entry name" value="UCP037205"/>
    <property type="match status" value="1"/>
</dbReference>
<protein>
    <submittedName>
        <fullName evidence="1">DUF2256 domain-containing protein</fullName>
    </submittedName>
</protein>
<evidence type="ECO:0000313" key="2">
    <source>
        <dbReference type="Proteomes" id="UP000320146"/>
    </source>
</evidence>
<dbReference type="EMBL" id="SHBL01000022">
    <property type="protein sequence ID" value="RZO23863.1"/>
    <property type="molecule type" value="Genomic_DNA"/>
</dbReference>
<proteinExistence type="predicted"/>
<reference evidence="1 2" key="1">
    <citation type="submission" date="2019-02" db="EMBL/GenBank/DDBJ databases">
        <title>Prokaryotic population dynamics and viral predation in marine succession experiment using metagenomics: the confinement effect.</title>
        <authorList>
            <person name="Haro-Moreno J.M."/>
            <person name="Rodriguez-Valera F."/>
            <person name="Lopez-Perez M."/>
        </authorList>
    </citation>
    <scope>NUCLEOTIDE SEQUENCE [LARGE SCALE GENOMIC DNA]</scope>
    <source>
        <strain evidence="1">MED-G166</strain>
    </source>
</reference>
<dbReference type="Proteomes" id="UP000320146">
    <property type="component" value="Unassembled WGS sequence"/>
</dbReference>
<evidence type="ECO:0000313" key="1">
    <source>
        <dbReference type="EMBL" id="RZO23863.1"/>
    </source>
</evidence>
<dbReference type="PANTHER" id="PTHR37463:SF1">
    <property type="entry name" value="DUF2256 DOMAIN-CONTAINING PROTEIN"/>
    <property type="match status" value="1"/>
</dbReference>
<sequence>MTLKKANLPSKICKVCLKPFSWRKKWEKDWDNVLYCSERCRRSKKTST</sequence>
<dbReference type="PANTHER" id="PTHR37463">
    <property type="entry name" value="GSL3115 PROTEIN"/>
    <property type="match status" value="1"/>
</dbReference>
<gene>
    <name evidence="1" type="ORF">EVA99_02995</name>
</gene>
<accession>A0A520MRN7</accession>
<dbReference type="AlphaFoldDB" id="A0A520MRN7"/>